<dbReference type="Pfam" id="PF07716">
    <property type="entry name" value="bZIP_2"/>
    <property type="match status" value="1"/>
</dbReference>
<keyword evidence="2" id="KW-0805">Transcription regulation</keyword>
<protein>
    <recommendedName>
        <fullName evidence="8">BZIP domain-containing protein</fullName>
    </recommendedName>
</protein>
<feature type="domain" description="BZIP" evidence="8">
    <location>
        <begin position="167"/>
        <end position="228"/>
    </location>
</feature>
<dbReference type="InterPro" id="IPR046347">
    <property type="entry name" value="bZIP_sf"/>
</dbReference>
<evidence type="ECO:0000256" key="5">
    <source>
        <dbReference type="ARBA" id="ARBA00023242"/>
    </source>
</evidence>
<feature type="region of interest" description="Disordered" evidence="7">
    <location>
        <begin position="135"/>
        <end position="180"/>
    </location>
</feature>
<dbReference type="PANTHER" id="PTHR13044:SF14">
    <property type="entry name" value="CRYPTOCEPHAL, ISOFORM A"/>
    <property type="match status" value="1"/>
</dbReference>
<feature type="compositionally biased region" description="Basic and acidic residues" evidence="7">
    <location>
        <begin position="231"/>
        <end position="263"/>
    </location>
</feature>
<keyword evidence="5" id="KW-0539">Nucleus</keyword>
<evidence type="ECO:0000313" key="10">
    <source>
        <dbReference type="Proteomes" id="UP000799440"/>
    </source>
</evidence>
<dbReference type="GO" id="GO:0005634">
    <property type="term" value="C:nucleus"/>
    <property type="evidence" value="ECO:0007669"/>
    <property type="project" value="UniProtKB-SubCell"/>
</dbReference>
<dbReference type="EMBL" id="MU006581">
    <property type="protein sequence ID" value="KAF2745602.1"/>
    <property type="molecule type" value="Genomic_DNA"/>
</dbReference>
<keyword evidence="4" id="KW-0804">Transcription</keyword>
<evidence type="ECO:0000256" key="4">
    <source>
        <dbReference type="ARBA" id="ARBA00023163"/>
    </source>
</evidence>
<evidence type="ECO:0000256" key="1">
    <source>
        <dbReference type="ARBA" id="ARBA00004123"/>
    </source>
</evidence>
<feature type="region of interest" description="Disordered" evidence="7">
    <location>
        <begin position="227"/>
        <end position="263"/>
    </location>
</feature>
<evidence type="ECO:0000313" key="9">
    <source>
        <dbReference type="EMBL" id="KAF2745602.1"/>
    </source>
</evidence>
<comment type="subcellular location">
    <subcellularLocation>
        <location evidence="1">Nucleus</location>
    </subcellularLocation>
</comment>
<dbReference type="OrthoDB" id="1939598at2759"/>
<proteinExistence type="predicted"/>
<dbReference type="InterPro" id="IPR004827">
    <property type="entry name" value="bZIP"/>
</dbReference>
<reference evidence="9" key="1">
    <citation type="journal article" date="2020" name="Stud. Mycol.">
        <title>101 Dothideomycetes genomes: a test case for predicting lifestyles and emergence of pathogens.</title>
        <authorList>
            <person name="Haridas S."/>
            <person name="Albert R."/>
            <person name="Binder M."/>
            <person name="Bloem J."/>
            <person name="Labutti K."/>
            <person name="Salamov A."/>
            <person name="Andreopoulos B."/>
            <person name="Baker S."/>
            <person name="Barry K."/>
            <person name="Bills G."/>
            <person name="Bluhm B."/>
            <person name="Cannon C."/>
            <person name="Castanera R."/>
            <person name="Culley D."/>
            <person name="Daum C."/>
            <person name="Ezra D."/>
            <person name="Gonzalez J."/>
            <person name="Henrissat B."/>
            <person name="Kuo A."/>
            <person name="Liang C."/>
            <person name="Lipzen A."/>
            <person name="Lutzoni F."/>
            <person name="Magnuson J."/>
            <person name="Mondo S."/>
            <person name="Nolan M."/>
            <person name="Ohm R."/>
            <person name="Pangilinan J."/>
            <person name="Park H.-J."/>
            <person name="Ramirez L."/>
            <person name="Alfaro M."/>
            <person name="Sun H."/>
            <person name="Tritt A."/>
            <person name="Yoshinaga Y."/>
            <person name="Zwiers L.-H."/>
            <person name="Turgeon B."/>
            <person name="Goodwin S."/>
            <person name="Spatafora J."/>
            <person name="Crous P."/>
            <person name="Grigoriev I."/>
        </authorList>
    </citation>
    <scope>NUCLEOTIDE SEQUENCE</scope>
    <source>
        <strain evidence="9">CBS 119925</strain>
    </source>
</reference>
<dbReference type="AlphaFoldDB" id="A0A6A6V4P1"/>
<dbReference type="Gene3D" id="1.20.5.170">
    <property type="match status" value="1"/>
</dbReference>
<keyword evidence="10" id="KW-1185">Reference proteome</keyword>
<evidence type="ECO:0000256" key="6">
    <source>
        <dbReference type="SAM" id="Coils"/>
    </source>
</evidence>
<accession>A0A6A6V4P1</accession>
<gene>
    <name evidence="9" type="ORF">M011DRAFT_406038</name>
</gene>
<dbReference type="SMART" id="SM00338">
    <property type="entry name" value="BRLZ"/>
    <property type="match status" value="1"/>
</dbReference>
<sequence>MSGFGGRRGVNVSQYIANLNTVQSPEETPFDSPTDFTDDLNFLANNDFVDWEGGFSAPAAAPAPLDFSFDQPTEAANAVTEPKMDFNFETDFTFGDYTGFQNPINDASLQLSQGPQPAAYPVAANSYSPTTSVPPLAAGFGPAGKKRKSSAPLEPPSQHALDEAARHAAEEDKRRRNTAASARFRIKKKQREQALEKTAKEMSDRVSVLETRIQQLETENNWLKNLITGKNGDKVNPELEASLRRHEQEKGLKGEKREVVEEK</sequence>
<keyword evidence="3" id="KW-0238">DNA-binding</keyword>
<name>A0A6A6V4P1_9PLEO</name>
<evidence type="ECO:0000256" key="7">
    <source>
        <dbReference type="SAM" id="MobiDB-lite"/>
    </source>
</evidence>
<dbReference type="PANTHER" id="PTHR13044">
    <property type="entry name" value="ACTIVATING TRANSCRIPTION FACTOR ATF 4/5"/>
    <property type="match status" value="1"/>
</dbReference>
<dbReference type="SUPFAM" id="SSF57959">
    <property type="entry name" value="Leucine zipper domain"/>
    <property type="match status" value="1"/>
</dbReference>
<dbReference type="FunFam" id="1.20.5.170:FF:000075">
    <property type="entry name" value="BZIP transcription factor (MetR)"/>
    <property type="match status" value="1"/>
</dbReference>
<dbReference type="GO" id="GO:0001228">
    <property type="term" value="F:DNA-binding transcription activator activity, RNA polymerase II-specific"/>
    <property type="evidence" value="ECO:0007669"/>
    <property type="project" value="TreeGrafter"/>
</dbReference>
<keyword evidence="6" id="KW-0175">Coiled coil</keyword>
<feature type="coiled-coil region" evidence="6">
    <location>
        <begin position="192"/>
        <end position="226"/>
    </location>
</feature>
<dbReference type="PROSITE" id="PS00036">
    <property type="entry name" value="BZIP_BASIC"/>
    <property type="match status" value="1"/>
</dbReference>
<organism evidence="9 10">
    <name type="scientific">Sporormia fimetaria CBS 119925</name>
    <dbReference type="NCBI Taxonomy" id="1340428"/>
    <lineage>
        <taxon>Eukaryota</taxon>
        <taxon>Fungi</taxon>
        <taxon>Dikarya</taxon>
        <taxon>Ascomycota</taxon>
        <taxon>Pezizomycotina</taxon>
        <taxon>Dothideomycetes</taxon>
        <taxon>Pleosporomycetidae</taxon>
        <taxon>Pleosporales</taxon>
        <taxon>Sporormiaceae</taxon>
        <taxon>Sporormia</taxon>
    </lineage>
</organism>
<evidence type="ECO:0000256" key="3">
    <source>
        <dbReference type="ARBA" id="ARBA00023125"/>
    </source>
</evidence>
<evidence type="ECO:0000256" key="2">
    <source>
        <dbReference type="ARBA" id="ARBA00023015"/>
    </source>
</evidence>
<dbReference type="CDD" id="cd14705">
    <property type="entry name" value="bZIP_Zip1"/>
    <property type="match status" value="1"/>
</dbReference>
<dbReference type="GO" id="GO:0000977">
    <property type="term" value="F:RNA polymerase II transcription regulatory region sequence-specific DNA binding"/>
    <property type="evidence" value="ECO:0007669"/>
    <property type="project" value="TreeGrafter"/>
</dbReference>
<dbReference type="Proteomes" id="UP000799440">
    <property type="component" value="Unassembled WGS sequence"/>
</dbReference>
<dbReference type="PROSITE" id="PS50217">
    <property type="entry name" value="BZIP"/>
    <property type="match status" value="1"/>
</dbReference>
<feature type="compositionally biased region" description="Basic and acidic residues" evidence="7">
    <location>
        <begin position="160"/>
        <end position="174"/>
    </location>
</feature>
<evidence type="ECO:0000259" key="8">
    <source>
        <dbReference type="PROSITE" id="PS50217"/>
    </source>
</evidence>